<name>A0AAD7XPV8_9STRA</name>
<evidence type="ECO:0000313" key="7">
    <source>
        <dbReference type="EMBL" id="KAJ8609637.1"/>
    </source>
</evidence>
<dbReference type="AlphaFoldDB" id="A0AAD7XPV8"/>
<feature type="domain" description="ATP-grasp" evidence="6">
    <location>
        <begin position="205"/>
        <end position="423"/>
    </location>
</feature>
<evidence type="ECO:0000256" key="5">
    <source>
        <dbReference type="SAM" id="MobiDB-lite"/>
    </source>
</evidence>
<evidence type="ECO:0000256" key="1">
    <source>
        <dbReference type="ARBA" id="ARBA00022598"/>
    </source>
</evidence>
<feature type="region of interest" description="Disordered" evidence="5">
    <location>
        <begin position="698"/>
        <end position="723"/>
    </location>
</feature>
<keyword evidence="1" id="KW-0436">Ligase</keyword>
<keyword evidence="3 4" id="KW-0067">ATP-binding</keyword>
<dbReference type="PANTHER" id="PTHR43585:SF2">
    <property type="entry name" value="ATP-GRASP ENZYME FSQD"/>
    <property type="match status" value="1"/>
</dbReference>
<dbReference type="EMBL" id="JAQMWT010000136">
    <property type="protein sequence ID" value="KAJ8609637.1"/>
    <property type="molecule type" value="Genomic_DNA"/>
</dbReference>
<evidence type="ECO:0000313" key="8">
    <source>
        <dbReference type="Proteomes" id="UP001230188"/>
    </source>
</evidence>
<dbReference type="GO" id="GO:0016874">
    <property type="term" value="F:ligase activity"/>
    <property type="evidence" value="ECO:0007669"/>
    <property type="project" value="UniProtKB-KW"/>
</dbReference>
<reference evidence="7" key="1">
    <citation type="submission" date="2023-01" db="EMBL/GenBank/DDBJ databases">
        <title>Metagenome sequencing of chrysophaentin producing Chrysophaeum taylorii.</title>
        <authorList>
            <person name="Davison J."/>
            <person name="Bewley C."/>
        </authorList>
    </citation>
    <scope>NUCLEOTIDE SEQUENCE</scope>
    <source>
        <strain evidence="7">NIES-1699</strain>
    </source>
</reference>
<sequence>MMFVPLEVKGKASSFDSKQDGRFTPLAKTRKAATFAGDEISLSYLRRRIEKSNFVVRAKAPLPVRTKASSRECVAIVDAFSTGACIAYEASQRGYAIIHVLSLEPSDELAAMVPAQLRGSLPWVATFHVATELPLETGAAELAEDLAQFCACKGYQLVALAAGAETGVKLADLVSDAISTAGWAPRVRTNGASLTEARRNKAEMGEAVRRAGTRAVRQLRADSFPPVERWLATEWGVDPEDDEASCLLIVKPLESAGSDGVTACRHVSDVRRAVDRLVGSVNGLGQINEGVLVQEFLVGTEYVVDAVSRDGDHKVVAIWVYDRRPTNGAGFVLHGQTLVGSADPVVADLVPYAKDVLDALELKHGPSHMEIKLCPPDLKRPEFKTPCLVEVGARCHGAEGFWMSIADECCRKNQAVVALEAFVGSDQDFANLPPLPPPALYAAGCIKYLLTHKAGTLEAIDPKALNKITNLPSYRGHEIFVEIGKKVIPTKDCFSWGGCCKLTHVDRAQLEADYRIIADLCISHVVKMFLWVVVLVVSSATAFVSVPQSKHDLPCAKKDDWKEEQMNEQYAILARRRNAGKREEYFQGVIEKRQQATKDQYEKWRFQRETGEDPLVAWKKLREEGKIGDLKTGLGTDGVEREGGLPLPLPSFGVGGEAGVGGQYDNGERFDLRLPYVDQGYVDPDADVMGKLVNFFKGGNKDPDKEVPDDKKSKSAFRWPWEA</sequence>
<dbReference type="PANTHER" id="PTHR43585">
    <property type="entry name" value="FUMIPYRROLE BIOSYNTHESIS PROTEIN C"/>
    <property type="match status" value="1"/>
</dbReference>
<dbReference type="InterPro" id="IPR049226">
    <property type="entry name" value="DUF6823"/>
</dbReference>
<evidence type="ECO:0000256" key="3">
    <source>
        <dbReference type="ARBA" id="ARBA00022840"/>
    </source>
</evidence>
<dbReference type="Pfam" id="PF20709">
    <property type="entry name" value="DUF6823"/>
    <property type="match status" value="1"/>
</dbReference>
<dbReference type="GO" id="GO:0046872">
    <property type="term" value="F:metal ion binding"/>
    <property type="evidence" value="ECO:0007669"/>
    <property type="project" value="InterPro"/>
</dbReference>
<gene>
    <name evidence="7" type="ORF">CTAYLR_006278</name>
</gene>
<dbReference type="InterPro" id="IPR011761">
    <property type="entry name" value="ATP-grasp"/>
</dbReference>
<evidence type="ECO:0000259" key="6">
    <source>
        <dbReference type="PROSITE" id="PS50975"/>
    </source>
</evidence>
<dbReference type="SUPFAM" id="SSF56059">
    <property type="entry name" value="Glutathione synthetase ATP-binding domain-like"/>
    <property type="match status" value="1"/>
</dbReference>
<proteinExistence type="predicted"/>
<evidence type="ECO:0000256" key="4">
    <source>
        <dbReference type="PROSITE-ProRule" id="PRU00409"/>
    </source>
</evidence>
<comment type="caution">
    <text evidence="7">The sequence shown here is derived from an EMBL/GenBank/DDBJ whole genome shotgun (WGS) entry which is preliminary data.</text>
</comment>
<feature type="compositionally biased region" description="Basic and acidic residues" evidence="5">
    <location>
        <begin position="699"/>
        <end position="713"/>
    </location>
</feature>
<keyword evidence="8" id="KW-1185">Reference proteome</keyword>
<dbReference type="GO" id="GO:0005524">
    <property type="term" value="F:ATP binding"/>
    <property type="evidence" value="ECO:0007669"/>
    <property type="project" value="UniProtKB-UniRule"/>
</dbReference>
<keyword evidence="2 4" id="KW-0547">Nucleotide-binding</keyword>
<dbReference type="Proteomes" id="UP001230188">
    <property type="component" value="Unassembled WGS sequence"/>
</dbReference>
<dbReference type="InterPro" id="IPR052032">
    <property type="entry name" value="ATP-dep_AA_Ligase"/>
</dbReference>
<dbReference type="Gene3D" id="3.30.470.20">
    <property type="entry name" value="ATP-grasp fold, B domain"/>
    <property type="match status" value="1"/>
</dbReference>
<dbReference type="PROSITE" id="PS50975">
    <property type="entry name" value="ATP_GRASP"/>
    <property type="match status" value="1"/>
</dbReference>
<organism evidence="7 8">
    <name type="scientific">Chrysophaeum taylorii</name>
    <dbReference type="NCBI Taxonomy" id="2483200"/>
    <lineage>
        <taxon>Eukaryota</taxon>
        <taxon>Sar</taxon>
        <taxon>Stramenopiles</taxon>
        <taxon>Ochrophyta</taxon>
        <taxon>Pelagophyceae</taxon>
        <taxon>Pelagomonadales</taxon>
        <taxon>Pelagomonadaceae</taxon>
        <taxon>Chrysophaeum</taxon>
    </lineage>
</organism>
<protein>
    <recommendedName>
        <fullName evidence="6">ATP-grasp domain-containing protein</fullName>
    </recommendedName>
</protein>
<accession>A0AAD7XPV8</accession>
<dbReference type="Pfam" id="PF13535">
    <property type="entry name" value="ATP-grasp_4"/>
    <property type="match status" value="1"/>
</dbReference>
<evidence type="ECO:0000256" key="2">
    <source>
        <dbReference type="ARBA" id="ARBA00022741"/>
    </source>
</evidence>